<sequence>MAKLTLAFLVTVVAYFAYYALTSDAQAVGSMVLNPGPDSLSGAGSSSAAASSTGASGNGRLDKLSGVRMRRPKGYRERATRLFGNSFPGNQAYQAYRRMGPFPSGAAEQAPASVSDEGPSVVGDGGKAEQRIYFHAGYRTDTGGSFLDDDDDGGDGDIVKRFDDYGHMRFGKRGGEGDQFDDYGHMRFGR</sequence>
<dbReference type="InterPro" id="IPR013152">
    <property type="entry name" value="Gastrin/cholecystokinin_CS"/>
</dbReference>
<feature type="region of interest" description="Disordered" evidence="6">
    <location>
        <begin position="39"/>
        <end position="70"/>
    </location>
</feature>
<keyword evidence="5" id="KW-0527">Neuropeptide</keyword>
<dbReference type="VEuPathDB" id="VectorBase:AATE007626"/>
<dbReference type="GO" id="GO:0005576">
    <property type="term" value="C:extracellular region"/>
    <property type="evidence" value="ECO:0007669"/>
    <property type="project" value="UniProtKB-SubCell"/>
</dbReference>
<name>A0A182IXY1_ANOAO</name>
<feature type="signal peptide" evidence="7">
    <location>
        <begin position="1"/>
        <end position="22"/>
    </location>
</feature>
<evidence type="ECO:0000256" key="4">
    <source>
        <dbReference type="ARBA" id="ARBA00022815"/>
    </source>
</evidence>
<evidence type="ECO:0000256" key="2">
    <source>
        <dbReference type="ARBA" id="ARBA00006273"/>
    </source>
</evidence>
<evidence type="ECO:0000256" key="6">
    <source>
        <dbReference type="SAM" id="MobiDB-lite"/>
    </source>
</evidence>
<accession>A0A182IXY1</accession>
<comment type="similarity">
    <text evidence="2">Belongs to the gastrin/cholecystokinin family.</text>
</comment>
<keyword evidence="7" id="KW-0732">Signal</keyword>
<evidence type="ECO:0000256" key="5">
    <source>
        <dbReference type="ARBA" id="ARBA00023320"/>
    </source>
</evidence>
<feature type="compositionally biased region" description="Low complexity" evidence="6">
    <location>
        <begin position="39"/>
        <end position="59"/>
    </location>
</feature>
<dbReference type="AlphaFoldDB" id="A0A182IXY1"/>
<organism evidence="8">
    <name type="scientific">Anopheles atroparvus</name>
    <name type="common">European mosquito</name>
    <dbReference type="NCBI Taxonomy" id="41427"/>
    <lineage>
        <taxon>Eukaryota</taxon>
        <taxon>Metazoa</taxon>
        <taxon>Ecdysozoa</taxon>
        <taxon>Arthropoda</taxon>
        <taxon>Hexapoda</taxon>
        <taxon>Insecta</taxon>
        <taxon>Pterygota</taxon>
        <taxon>Neoptera</taxon>
        <taxon>Endopterygota</taxon>
        <taxon>Diptera</taxon>
        <taxon>Nematocera</taxon>
        <taxon>Culicoidea</taxon>
        <taxon>Culicidae</taxon>
        <taxon>Anophelinae</taxon>
        <taxon>Anopheles</taxon>
    </lineage>
</organism>
<dbReference type="STRING" id="41427.A0A182IXY1"/>
<evidence type="ECO:0000256" key="7">
    <source>
        <dbReference type="SAM" id="SignalP"/>
    </source>
</evidence>
<dbReference type="InterPro" id="IPR013259">
    <property type="entry name" value="Sulfakinin"/>
</dbReference>
<dbReference type="Pfam" id="PF08257">
    <property type="entry name" value="Sulfakinin"/>
    <property type="match status" value="2"/>
</dbReference>
<dbReference type="PROSITE" id="PS00259">
    <property type="entry name" value="GASTRIN"/>
    <property type="match status" value="1"/>
</dbReference>
<keyword evidence="4" id="KW-0027">Amidation</keyword>
<protein>
    <submittedName>
        <fullName evidence="8">Uncharacterized protein</fullName>
    </submittedName>
</protein>
<reference evidence="8" key="1">
    <citation type="submission" date="2022-08" db="UniProtKB">
        <authorList>
            <consortium name="EnsemblMetazoa"/>
        </authorList>
    </citation>
    <scope>IDENTIFICATION</scope>
    <source>
        <strain evidence="8">EBRO</strain>
    </source>
</reference>
<evidence type="ECO:0000313" key="8">
    <source>
        <dbReference type="EnsemblMetazoa" id="AATE007626-PA.1"/>
    </source>
</evidence>
<keyword evidence="3" id="KW-0964">Secreted</keyword>
<feature type="chain" id="PRO_5044005534" evidence="7">
    <location>
        <begin position="23"/>
        <end position="190"/>
    </location>
</feature>
<dbReference type="GO" id="GO:0007218">
    <property type="term" value="P:neuropeptide signaling pathway"/>
    <property type="evidence" value="ECO:0007669"/>
    <property type="project" value="UniProtKB-KW"/>
</dbReference>
<evidence type="ECO:0000256" key="3">
    <source>
        <dbReference type="ARBA" id="ARBA00022525"/>
    </source>
</evidence>
<evidence type="ECO:0000256" key="1">
    <source>
        <dbReference type="ARBA" id="ARBA00004613"/>
    </source>
</evidence>
<dbReference type="EnsemblMetazoa" id="AATE007626-RA">
    <property type="protein sequence ID" value="AATE007626-PA.1"/>
    <property type="gene ID" value="AATE007626"/>
</dbReference>
<comment type="subcellular location">
    <subcellularLocation>
        <location evidence="1">Secreted</location>
    </subcellularLocation>
</comment>
<feature type="region of interest" description="Disordered" evidence="6">
    <location>
        <begin position="104"/>
        <end position="123"/>
    </location>
</feature>
<proteinExistence type="inferred from homology"/>
<feature type="region of interest" description="Disordered" evidence="6">
    <location>
        <begin position="171"/>
        <end position="190"/>
    </location>
</feature>